<dbReference type="EMBL" id="WCUQ01000017">
    <property type="protein sequence ID" value="KAB4120643.1"/>
    <property type="molecule type" value="Genomic_DNA"/>
</dbReference>
<organism evidence="8 9">
    <name type="scientific">Bacteroides uniformis</name>
    <dbReference type="NCBI Taxonomy" id="820"/>
    <lineage>
        <taxon>Bacteria</taxon>
        <taxon>Pseudomonadati</taxon>
        <taxon>Bacteroidota</taxon>
        <taxon>Bacteroidia</taxon>
        <taxon>Bacteroidales</taxon>
        <taxon>Bacteroidaceae</taxon>
        <taxon>Bacteroides</taxon>
    </lineage>
</organism>
<feature type="domain" description="Glycosyltransferase subfamily 4-like N-terminal" evidence="3">
    <location>
        <begin position="77"/>
        <end position="151"/>
    </location>
</feature>
<sequence length="334" mass="38028">MEIVFFFKSKYDPGISINHVMKPIVETIGKSENIYIKQYYLPAIGLNIKSIISNLLFVHKNRSKKGINHIVGEVHYAVYALLGCKSVLTVHDIGFWTSDKFKTIKRFGLYFTHLYPIKLAKRVVAISNFTKTELCKELPSIRDKISVIPSGSIDGFEYYHKTFDKSNFIVLQNGVRPHKNLETTIQALQGISCKLLVVRKMDESQIQLANRLNIKFENVYDLSPEEVKETYRRSDIVCFPSSYEGFGVITIEAQAIGRPVITTNKEPMKSVAGDAALYINNPKDPAQLHDAIIKLINDDKLRENLIKKGLENSRQYRLGSIASKYIDIFSSIEK</sequence>
<dbReference type="PANTHER" id="PTHR46401">
    <property type="entry name" value="GLYCOSYLTRANSFERASE WBBK-RELATED"/>
    <property type="match status" value="1"/>
</dbReference>
<dbReference type="EMBL" id="WCUA01000007">
    <property type="protein sequence ID" value="KAB4185895.1"/>
    <property type="molecule type" value="Genomic_DNA"/>
</dbReference>
<reference evidence="10 11" key="2">
    <citation type="journal article" date="2019" name="Nat. Med.">
        <title>A library of human gut bacterial isolates paired with longitudinal multiomics data enables mechanistic microbiome research.</title>
        <authorList>
            <person name="Poyet M."/>
            <person name="Groussin M."/>
            <person name="Gibbons S.M."/>
            <person name="Avila-Pacheco J."/>
            <person name="Jiang X."/>
            <person name="Kearney S.M."/>
            <person name="Perrotta A.R."/>
            <person name="Berdy B."/>
            <person name="Zhao S."/>
            <person name="Lieberman T.D."/>
            <person name="Swanson P.K."/>
            <person name="Smith M."/>
            <person name="Roesemann S."/>
            <person name="Alexander J.E."/>
            <person name="Rich S.A."/>
            <person name="Livny J."/>
            <person name="Vlamakis H."/>
            <person name="Clish C."/>
            <person name="Bullock K."/>
            <person name="Deik A."/>
            <person name="Scott J."/>
            <person name="Pierce K.A."/>
            <person name="Xavier R.J."/>
            <person name="Alm E.J."/>
        </authorList>
    </citation>
    <scope>NUCLEOTIDE SEQUENCE [LARGE SCALE GENOMIC DNA]</scope>
    <source>
        <strain evidence="6 12">BIOML-A21</strain>
        <strain evidence="4 11">BIOML-A36</strain>
        <strain evidence="5 10">BIOML-A37</strain>
    </source>
</reference>
<keyword evidence="1 8" id="KW-0808">Transferase</keyword>
<evidence type="ECO:0000259" key="3">
    <source>
        <dbReference type="Pfam" id="PF13439"/>
    </source>
</evidence>
<dbReference type="Pfam" id="PF13439">
    <property type="entry name" value="Glyco_transf_4"/>
    <property type="match status" value="1"/>
</dbReference>
<evidence type="ECO:0000313" key="6">
    <source>
        <dbReference type="EMBL" id="KAB4185895.1"/>
    </source>
</evidence>
<proteinExistence type="predicted"/>
<dbReference type="GO" id="GO:0016757">
    <property type="term" value="F:glycosyltransferase activity"/>
    <property type="evidence" value="ECO:0007669"/>
    <property type="project" value="InterPro"/>
</dbReference>
<dbReference type="InterPro" id="IPR001296">
    <property type="entry name" value="Glyco_trans_1"/>
</dbReference>
<evidence type="ECO:0000313" key="11">
    <source>
        <dbReference type="Proteomes" id="UP000441711"/>
    </source>
</evidence>
<evidence type="ECO:0000313" key="8">
    <source>
        <dbReference type="EMBL" id="RGI80112.1"/>
    </source>
</evidence>
<dbReference type="RefSeq" id="WP_098032435.1">
    <property type="nucleotide sequence ID" value="NZ_CAXSUA010000003.1"/>
</dbReference>
<dbReference type="Proteomes" id="UP000263754">
    <property type="component" value="Unassembled WGS sequence"/>
</dbReference>
<comment type="caution">
    <text evidence="8">The sequence shown here is derived from an EMBL/GenBank/DDBJ whole genome shotgun (WGS) entry which is preliminary data.</text>
</comment>
<name>A0A374N8S9_BACUN</name>
<protein>
    <submittedName>
        <fullName evidence="8">Glycosyltransferase family 1 protein</fullName>
    </submittedName>
    <submittedName>
        <fullName evidence="4">Glycosyltransferase family 4 protein</fullName>
    </submittedName>
</protein>
<gene>
    <name evidence="8" type="ORF">DXD90_00860</name>
    <name evidence="6" type="ORF">GAQ34_08630</name>
    <name evidence="4" type="ORF">GAQ70_20555</name>
    <name evidence="5" type="ORF">GAQ75_21330</name>
    <name evidence="7" type="ORF">POZ10_15950</name>
</gene>
<dbReference type="AlphaFoldDB" id="A0A374N8S9"/>
<dbReference type="EMBL" id="WCUP01000021">
    <property type="protein sequence ID" value="KAB4103277.1"/>
    <property type="molecule type" value="Genomic_DNA"/>
</dbReference>
<evidence type="ECO:0000256" key="1">
    <source>
        <dbReference type="ARBA" id="ARBA00022679"/>
    </source>
</evidence>
<dbReference type="SUPFAM" id="SSF53756">
    <property type="entry name" value="UDP-Glycosyltransferase/glycogen phosphorylase"/>
    <property type="match status" value="1"/>
</dbReference>
<dbReference type="Proteomes" id="UP000442334">
    <property type="component" value="Unassembled WGS sequence"/>
</dbReference>
<dbReference type="CDD" id="cd03809">
    <property type="entry name" value="GT4_MtfB-like"/>
    <property type="match status" value="1"/>
</dbReference>
<dbReference type="InterPro" id="IPR028098">
    <property type="entry name" value="Glyco_trans_4-like_N"/>
</dbReference>
<reference evidence="7" key="3">
    <citation type="submission" date="2022-10" db="EMBL/GenBank/DDBJ databases">
        <title>Human gut microbiome strain richness.</title>
        <authorList>
            <person name="Chen-Liaw A."/>
        </authorList>
    </citation>
    <scope>NUCLEOTIDE SEQUENCE</scope>
    <source>
        <strain evidence="7">1001713st1_F9_1001713B170221_170320</strain>
    </source>
</reference>
<dbReference type="PANTHER" id="PTHR46401:SF2">
    <property type="entry name" value="GLYCOSYLTRANSFERASE WBBK-RELATED"/>
    <property type="match status" value="1"/>
</dbReference>
<dbReference type="Proteomes" id="UP001222603">
    <property type="component" value="Unassembled WGS sequence"/>
</dbReference>
<evidence type="ECO:0000313" key="5">
    <source>
        <dbReference type="EMBL" id="KAB4120643.1"/>
    </source>
</evidence>
<dbReference type="EMBL" id="QSOF01000001">
    <property type="protein sequence ID" value="RGI80112.1"/>
    <property type="molecule type" value="Genomic_DNA"/>
</dbReference>
<evidence type="ECO:0000313" key="7">
    <source>
        <dbReference type="EMBL" id="MDC1902110.1"/>
    </source>
</evidence>
<evidence type="ECO:0000313" key="12">
    <source>
        <dbReference type="Proteomes" id="UP000442334"/>
    </source>
</evidence>
<dbReference type="Proteomes" id="UP000438773">
    <property type="component" value="Unassembled WGS sequence"/>
</dbReference>
<evidence type="ECO:0000313" key="4">
    <source>
        <dbReference type="EMBL" id="KAB4103277.1"/>
    </source>
</evidence>
<dbReference type="EMBL" id="JAQNSI010000447">
    <property type="protein sequence ID" value="MDC1902110.1"/>
    <property type="molecule type" value="Genomic_DNA"/>
</dbReference>
<dbReference type="Pfam" id="PF00534">
    <property type="entry name" value="Glycos_transf_1"/>
    <property type="match status" value="1"/>
</dbReference>
<dbReference type="Proteomes" id="UP000441711">
    <property type="component" value="Unassembled WGS sequence"/>
</dbReference>
<evidence type="ECO:0000313" key="10">
    <source>
        <dbReference type="Proteomes" id="UP000438773"/>
    </source>
</evidence>
<reference evidence="8 9" key="1">
    <citation type="submission" date="2018-08" db="EMBL/GenBank/DDBJ databases">
        <title>A genome reference for cultivated species of the human gut microbiota.</title>
        <authorList>
            <person name="Zou Y."/>
            <person name="Xue W."/>
            <person name="Luo G."/>
        </authorList>
    </citation>
    <scope>NUCLEOTIDE SEQUENCE [LARGE SCALE GENOMIC DNA]</scope>
    <source>
        <strain evidence="8 9">TM10-17</strain>
    </source>
</reference>
<accession>A0A374N8S9</accession>
<evidence type="ECO:0000313" key="9">
    <source>
        <dbReference type="Proteomes" id="UP000263754"/>
    </source>
</evidence>
<dbReference type="Gene3D" id="3.40.50.2000">
    <property type="entry name" value="Glycogen Phosphorylase B"/>
    <property type="match status" value="2"/>
</dbReference>
<feature type="domain" description="Glycosyl transferase family 1" evidence="2">
    <location>
        <begin position="163"/>
        <end position="309"/>
    </location>
</feature>
<evidence type="ECO:0000259" key="2">
    <source>
        <dbReference type="Pfam" id="PF00534"/>
    </source>
</evidence>